<proteinExistence type="predicted"/>
<dbReference type="OrthoDB" id="7204250at2"/>
<dbReference type="GO" id="GO:0033014">
    <property type="term" value="P:tetrapyrrole biosynthetic process"/>
    <property type="evidence" value="ECO:0007669"/>
    <property type="project" value="InterPro"/>
</dbReference>
<name>A0A2P8F042_9RHOB</name>
<dbReference type="CDD" id="cd06578">
    <property type="entry name" value="HemD"/>
    <property type="match status" value="1"/>
</dbReference>
<dbReference type="AlphaFoldDB" id="A0A2P8F042"/>
<organism evidence="2 3">
    <name type="scientific">Shimia abyssi</name>
    <dbReference type="NCBI Taxonomy" id="1662395"/>
    <lineage>
        <taxon>Bacteria</taxon>
        <taxon>Pseudomonadati</taxon>
        <taxon>Pseudomonadota</taxon>
        <taxon>Alphaproteobacteria</taxon>
        <taxon>Rhodobacterales</taxon>
        <taxon>Roseobacteraceae</taxon>
    </lineage>
</organism>
<dbReference type="SUPFAM" id="SSF69618">
    <property type="entry name" value="HemD-like"/>
    <property type="match status" value="1"/>
</dbReference>
<evidence type="ECO:0000313" key="2">
    <source>
        <dbReference type="EMBL" id="PSL15089.1"/>
    </source>
</evidence>
<gene>
    <name evidence="2" type="ORF">CLV88_1268</name>
</gene>
<dbReference type="Pfam" id="PF02602">
    <property type="entry name" value="HEM4"/>
    <property type="match status" value="1"/>
</dbReference>
<accession>A0A2P8F042</accession>
<evidence type="ECO:0000259" key="1">
    <source>
        <dbReference type="Pfam" id="PF02602"/>
    </source>
</evidence>
<dbReference type="InterPro" id="IPR036108">
    <property type="entry name" value="4pyrrol_syn_uPrphyn_synt_sf"/>
</dbReference>
<keyword evidence="3" id="KW-1185">Reference proteome</keyword>
<dbReference type="InterPro" id="IPR003754">
    <property type="entry name" value="4pyrrol_synth_uPrphyn_synth"/>
</dbReference>
<dbReference type="Proteomes" id="UP000240418">
    <property type="component" value="Unassembled WGS sequence"/>
</dbReference>
<dbReference type="RefSeq" id="WP_106610530.1">
    <property type="nucleotide sequence ID" value="NZ_PYGJ01000026.1"/>
</dbReference>
<dbReference type="EMBL" id="PYGJ01000026">
    <property type="protein sequence ID" value="PSL15089.1"/>
    <property type="molecule type" value="Genomic_DNA"/>
</dbReference>
<dbReference type="GO" id="GO:0004852">
    <property type="term" value="F:uroporphyrinogen-III synthase activity"/>
    <property type="evidence" value="ECO:0007669"/>
    <property type="project" value="InterPro"/>
</dbReference>
<feature type="domain" description="Tetrapyrrole biosynthesis uroporphyrinogen III synthase" evidence="1">
    <location>
        <begin position="22"/>
        <end position="224"/>
    </location>
</feature>
<comment type="caution">
    <text evidence="2">The sequence shown here is derived from an EMBL/GenBank/DDBJ whole genome shotgun (WGS) entry which is preliminary data.</text>
</comment>
<sequence length="233" mass="24601">MAVPKLEHPTILLTRPVEAGQEFAAKLAQVGVSEPIVCSPSMRVEPEEVPGLAGVEGVIFTSQNGVAAVDGRDLPAWCVGDATAAAARSKGWRAISAGGDAETLYQRILADAPQGPLLHLRGEHARGALAERLSGVGVRTRDQVVYRQVSQELNEGAKRLLAGKYPVLVPLFSPRTARLLVEAGPFTAPIYAVVISDAVAENLAGLECEVVEVAQNPDATSMIAAIRRLIRAD</sequence>
<reference evidence="2 3" key="1">
    <citation type="submission" date="2018-03" db="EMBL/GenBank/DDBJ databases">
        <title>Genomic Encyclopedia of Archaeal and Bacterial Type Strains, Phase II (KMG-II): from individual species to whole genera.</title>
        <authorList>
            <person name="Goeker M."/>
        </authorList>
    </citation>
    <scope>NUCLEOTIDE SEQUENCE [LARGE SCALE GENOMIC DNA]</scope>
    <source>
        <strain evidence="2 3">DSM 100673</strain>
    </source>
</reference>
<evidence type="ECO:0000313" key="3">
    <source>
        <dbReference type="Proteomes" id="UP000240418"/>
    </source>
</evidence>
<protein>
    <submittedName>
        <fullName evidence="2">Uroporphyrinogen-III synthase</fullName>
    </submittedName>
</protein>
<dbReference type="Gene3D" id="3.40.50.10090">
    <property type="match status" value="2"/>
</dbReference>